<feature type="region of interest" description="Disordered" evidence="1">
    <location>
        <begin position="32"/>
        <end position="61"/>
    </location>
</feature>
<evidence type="ECO:0000313" key="2">
    <source>
        <dbReference type="EMBL" id="APX22122.1"/>
    </source>
</evidence>
<name>A0A1U7D1W9_9RHOB</name>
<dbReference type="EMBL" id="CP014796">
    <property type="protein sequence ID" value="APX22122.1"/>
    <property type="molecule type" value="Genomic_DNA"/>
</dbReference>
<protein>
    <submittedName>
        <fullName evidence="2">Uncharacterized protein</fullName>
    </submittedName>
</protein>
<reference evidence="2 3" key="1">
    <citation type="submission" date="2016-03" db="EMBL/GenBank/DDBJ databases">
        <title>Deep-sea bacteria in the southern Pacific.</title>
        <authorList>
            <person name="Tang K."/>
        </authorList>
    </citation>
    <scope>NUCLEOTIDE SEQUENCE [LARGE SCALE GENOMIC DNA]</scope>
    <source>
        <strain evidence="2 3">JLT2016</strain>
    </source>
</reference>
<dbReference type="Proteomes" id="UP000186559">
    <property type="component" value="Chromosome"/>
</dbReference>
<evidence type="ECO:0000313" key="3">
    <source>
        <dbReference type="Proteomes" id="UP000186559"/>
    </source>
</evidence>
<dbReference type="STRING" id="1229727.Ga0080559_TMP1326"/>
<proteinExistence type="predicted"/>
<accession>A0A1U7D1W9</accession>
<dbReference type="AlphaFoldDB" id="A0A1U7D1W9"/>
<gene>
    <name evidence="2" type="ORF">Ga0080559_TMP1326</name>
</gene>
<dbReference type="KEGG" id="tpro:Ga0080559_TMP1326"/>
<organism evidence="2 3">
    <name type="scientific">Salipiger profundus</name>
    <dbReference type="NCBI Taxonomy" id="1229727"/>
    <lineage>
        <taxon>Bacteria</taxon>
        <taxon>Pseudomonadati</taxon>
        <taxon>Pseudomonadota</taxon>
        <taxon>Alphaproteobacteria</taxon>
        <taxon>Rhodobacterales</taxon>
        <taxon>Roseobacteraceae</taxon>
        <taxon>Salipiger</taxon>
    </lineage>
</organism>
<sequence>MAGLEEPIGSSVWPFARGRVSRRASARLDAVGRERRPTGLRPVGPGGSAPVRARPGLPPRYFEREEGPDACASSRRMSGCSGLAYARWRLAVDGRRRERVKAAWHA</sequence>
<evidence type="ECO:0000256" key="1">
    <source>
        <dbReference type="SAM" id="MobiDB-lite"/>
    </source>
</evidence>
<keyword evidence="3" id="KW-1185">Reference proteome</keyword>